<comment type="caution">
    <text evidence="7">The sequence shown here is derived from an EMBL/GenBank/DDBJ whole genome shotgun (WGS) entry which is preliminary data.</text>
</comment>
<dbReference type="Pfam" id="PF24780">
    <property type="entry name" value="WD40_MABP1-WDR62_1st"/>
    <property type="match status" value="1"/>
</dbReference>
<feature type="region of interest" description="Disordered" evidence="4">
    <location>
        <begin position="1"/>
        <end position="45"/>
    </location>
</feature>
<sequence length="1227" mass="133595">MTDPAELGAPPPASRPRRPAPGSSSSSGTAVRRRSRQSHQKRPSNRVLLEKVLGITLTNGSGLACDPSSGLVAYPAGCIIVLLHPAKKKQSHIINSCRKTVTSLAFSPDGRYLVSGESGHMPCVRVWDVCERSQLAEVQSHKYGVACVAFSPSSAYIVSVGYQHDMTVSVWEWKKGTVIASNKVSSGVAAVSFSEDSSSFVTAGKRHVKFWNLDASRERRVNSTVPLIGRSGLLGDFKSSVFCGVACGRGATAANTYAVTSGGLLCLFNKNRDLEAWVHLKTASARCLAVTESYVFCGCSDGTVRVFNPLNLQFLSSLPRPHCLGVQLETGPHPGKESPDWLRQPVYPDTVGVTFDPRAGQLTCVYNDHSVYVWDVHNILNATKTYSALYHSGCVWSAQVYPEVEEGLLPASSFLTCSSDNTIRVWLPDGPPGPVPDPRTGGAAPAPANLYSKDLVKVVYVGDDTQHLQDTAGADGKSGVRILGVSPDGRHIAAGDRSGNLRVFGGRSLEELVQIEAHDSEVLCLEFSPADTGVKLLASASRDRLIHVFNLENNFSLEQTLYDHSGSITAVRFTGPTSSGPSAAVSLVSCGADKSIYFRRAEQTAGGVAFSRRHHVVEKTMLYDMDLDASRSHAAVACQDRNIRFCLVLAVVVVVSVVVLEDLEVVVLEVLVVLLRVYEVETGKLQRCLKGFSNDDGTVLKVQLDPSGCYLATSGSDRSISILDYESGETLVTLFGHSEIVTSMKFTLDCRYLITVSGDSCVFLWRLDSQMTNTMRKRLAQRRLEAGTNHRQQTNLQAAVAQEAVSGCFQSNQMKRETFIAAPGGQLPLPPTLEEEEQVPPETPARPPSPEGENPRMPPHIPSFTFIPLIPLTPPNTPHTPIVSWFTEVSPDSLLQTNGKLPMWYRKLVQGGGAGPQPPAVPAVPRGRWGQQACPLTICSHASPSPATGQEEEEEEDELFHPQSLDSLLGSMEEEQEEEPEEEQEQEEATEEPSETPELIGCAGNDIMSQTFVTDLPSAVEGEFEVQAAEQRGGRQGVEPGAELSEDSAYCDGSAGYQQDDPDSLSQASSLGSSGVEEEEEEENPGLMKTHFDTLTTTVASTERFETDLRALQGEERPFLNPRLSISTRFLSRFQERLRTGPLSLPSRITEEPSRQVTATLRAQSSSTETQKDQRKGEYGFIRNVCHIHTAFRRKQSGKSWTITSPVRFGQLPDLMVQLHQDHTRTL</sequence>
<dbReference type="PANTHER" id="PTHR45589">
    <property type="entry name" value="WD REPEAT DOMAIN 62, ISOFORM G"/>
    <property type="match status" value="1"/>
</dbReference>
<dbReference type="AlphaFoldDB" id="A0AA47MZY6"/>
<evidence type="ECO:0000313" key="8">
    <source>
        <dbReference type="Proteomes" id="UP001174136"/>
    </source>
</evidence>
<keyword evidence="8" id="KW-1185">Reference proteome</keyword>
<accession>A0AA47MZY6</accession>
<dbReference type="Gene3D" id="2.130.10.10">
    <property type="entry name" value="YVTN repeat-like/Quinoprotein amine dehydrogenase"/>
    <property type="match status" value="3"/>
</dbReference>
<dbReference type="GO" id="GO:0072686">
    <property type="term" value="C:mitotic spindle"/>
    <property type="evidence" value="ECO:0007669"/>
    <property type="project" value="TreeGrafter"/>
</dbReference>
<dbReference type="InterPro" id="IPR056162">
    <property type="entry name" value="WD40_MABP1-WDR62_2nd"/>
</dbReference>
<name>A0AA47MZY6_MERPO</name>
<evidence type="ECO:0000256" key="3">
    <source>
        <dbReference type="PROSITE-ProRule" id="PRU00221"/>
    </source>
</evidence>
<feature type="compositionally biased region" description="Polar residues" evidence="4">
    <location>
        <begin position="1155"/>
        <end position="1169"/>
    </location>
</feature>
<gene>
    <name evidence="7" type="primary">mapkbp1_0</name>
    <name evidence="7" type="ORF">N1851_009957</name>
</gene>
<feature type="domain" description="MABP1/WDR62 second WD40" evidence="6">
    <location>
        <begin position="395"/>
        <end position="645"/>
    </location>
</feature>
<evidence type="ECO:0000313" key="7">
    <source>
        <dbReference type="EMBL" id="KAK0149320.1"/>
    </source>
</evidence>
<feature type="region of interest" description="Disordered" evidence="4">
    <location>
        <begin position="823"/>
        <end position="860"/>
    </location>
</feature>
<evidence type="ECO:0000259" key="6">
    <source>
        <dbReference type="Pfam" id="PF24782"/>
    </source>
</evidence>
<keyword evidence="7" id="KW-0808">Transferase</keyword>
<feature type="region of interest" description="Disordered" evidence="4">
    <location>
        <begin position="1155"/>
        <end position="1176"/>
    </location>
</feature>
<dbReference type="InterPro" id="IPR015943">
    <property type="entry name" value="WD40/YVTN_repeat-like_dom_sf"/>
</dbReference>
<feature type="repeat" description="WD" evidence="3">
    <location>
        <begin position="515"/>
        <end position="559"/>
    </location>
</feature>
<feature type="repeat" description="WD" evidence="3">
    <location>
        <begin position="734"/>
        <end position="775"/>
    </location>
</feature>
<dbReference type="PROSITE" id="PS50294">
    <property type="entry name" value="WD_REPEATS_REGION"/>
    <property type="match status" value="1"/>
</dbReference>
<evidence type="ECO:0000256" key="1">
    <source>
        <dbReference type="ARBA" id="ARBA00022574"/>
    </source>
</evidence>
<dbReference type="Proteomes" id="UP001174136">
    <property type="component" value="Unassembled WGS sequence"/>
</dbReference>
<dbReference type="GO" id="GO:0007099">
    <property type="term" value="P:centriole replication"/>
    <property type="evidence" value="ECO:0007669"/>
    <property type="project" value="TreeGrafter"/>
</dbReference>
<evidence type="ECO:0000256" key="4">
    <source>
        <dbReference type="SAM" id="MobiDB-lite"/>
    </source>
</evidence>
<feature type="compositionally biased region" description="Pro residues" evidence="4">
    <location>
        <begin position="841"/>
        <end position="860"/>
    </location>
</feature>
<feature type="compositionally biased region" description="Basic residues" evidence="4">
    <location>
        <begin position="31"/>
        <end position="44"/>
    </location>
</feature>
<dbReference type="SUPFAM" id="SSF50998">
    <property type="entry name" value="Quinoprotein alcohol dehydrogenase-like"/>
    <property type="match status" value="2"/>
</dbReference>
<protein>
    <submittedName>
        <fullName evidence="7">Mitogen-activated protein kinase-binding protein 1</fullName>
    </submittedName>
</protein>
<proteinExistence type="predicted"/>
<feature type="repeat" description="WD" evidence="3">
    <location>
        <begin position="692"/>
        <end position="733"/>
    </location>
</feature>
<keyword evidence="7" id="KW-0418">Kinase</keyword>
<dbReference type="InterPro" id="IPR052779">
    <property type="entry name" value="WDR62"/>
</dbReference>
<dbReference type="SMART" id="SM00320">
    <property type="entry name" value="WD40"/>
    <property type="match status" value="11"/>
</dbReference>
<feature type="compositionally biased region" description="Low complexity" evidence="4">
    <location>
        <begin position="20"/>
        <end position="30"/>
    </location>
</feature>
<dbReference type="PROSITE" id="PS50082">
    <property type="entry name" value="WD_REPEATS_2"/>
    <property type="match status" value="3"/>
</dbReference>
<feature type="region of interest" description="Disordered" evidence="4">
    <location>
        <begin position="1027"/>
        <end position="1087"/>
    </location>
</feature>
<keyword evidence="1 3" id="KW-0853">WD repeat</keyword>
<feature type="compositionally biased region" description="Low complexity" evidence="4">
    <location>
        <begin position="1064"/>
        <end position="1075"/>
    </location>
</feature>
<dbReference type="InterPro" id="IPR001680">
    <property type="entry name" value="WD40_rpt"/>
</dbReference>
<feature type="compositionally biased region" description="Acidic residues" evidence="4">
    <location>
        <begin position="972"/>
        <end position="995"/>
    </location>
</feature>
<reference evidence="7" key="1">
    <citation type="journal article" date="2023" name="Front. Mar. Sci.">
        <title>A new Merluccius polli reference genome to investigate the effects of global change in West African waters.</title>
        <authorList>
            <person name="Mateo J.L."/>
            <person name="Blanco-Fernandez C."/>
            <person name="Garcia-Vazquez E."/>
            <person name="Machado-Schiaffino G."/>
        </authorList>
    </citation>
    <scope>NUCLEOTIDE SEQUENCE</scope>
    <source>
        <strain evidence="7">C29</strain>
        <tissue evidence="7">Fin</tissue>
    </source>
</reference>
<dbReference type="EMBL" id="JAOPHQ010001786">
    <property type="protein sequence ID" value="KAK0149320.1"/>
    <property type="molecule type" value="Genomic_DNA"/>
</dbReference>
<organism evidence="7 8">
    <name type="scientific">Merluccius polli</name>
    <name type="common">Benguela hake</name>
    <name type="synonym">Merluccius cadenati</name>
    <dbReference type="NCBI Taxonomy" id="89951"/>
    <lineage>
        <taxon>Eukaryota</taxon>
        <taxon>Metazoa</taxon>
        <taxon>Chordata</taxon>
        <taxon>Craniata</taxon>
        <taxon>Vertebrata</taxon>
        <taxon>Euteleostomi</taxon>
        <taxon>Actinopterygii</taxon>
        <taxon>Neopterygii</taxon>
        <taxon>Teleostei</taxon>
        <taxon>Neoteleostei</taxon>
        <taxon>Acanthomorphata</taxon>
        <taxon>Zeiogadaria</taxon>
        <taxon>Gadariae</taxon>
        <taxon>Gadiformes</taxon>
        <taxon>Gadoidei</taxon>
        <taxon>Merlucciidae</taxon>
        <taxon>Merluccius</taxon>
    </lineage>
</organism>
<dbReference type="PANTHER" id="PTHR45589:SF2">
    <property type="entry name" value="WD REPEAT DOMAIN 62"/>
    <property type="match status" value="1"/>
</dbReference>
<evidence type="ECO:0000256" key="2">
    <source>
        <dbReference type="ARBA" id="ARBA00022737"/>
    </source>
</evidence>
<dbReference type="GO" id="GO:0016301">
    <property type="term" value="F:kinase activity"/>
    <property type="evidence" value="ECO:0007669"/>
    <property type="project" value="UniProtKB-KW"/>
</dbReference>
<dbReference type="InterPro" id="IPR011047">
    <property type="entry name" value="Quinoprotein_ADH-like_sf"/>
</dbReference>
<feature type="domain" description="MABP1/WDR62 first WD40" evidence="5">
    <location>
        <begin position="61"/>
        <end position="389"/>
    </location>
</feature>
<dbReference type="Pfam" id="PF00400">
    <property type="entry name" value="WD40"/>
    <property type="match status" value="2"/>
</dbReference>
<dbReference type="Pfam" id="PF24782">
    <property type="entry name" value="WD40_MABP1-WDR62_2nd"/>
    <property type="match status" value="1"/>
</dbReference>
<evidence type="ECO:0000259" key="5">
    <source>
        <dbReference type="Pfam" id="PF24780"/>
    </source>
</evidence>
<keyword evidence="2" id="KW-0677">Repeat</keyword>
<dbReference type="InterPro" id="IPR056161">
    <property type="entry name" value="WD40_MABP1-WDR62_1st"/>
</dbReference>
<feature type="region of interest" description="Disordered" evidence="4">
    <location>
        <begin position="940"/>
        <end position="1002"/>
    </location>
</feature>